<dbReference type="SUPFAM" id="SSF57783">
    <property type="entry name" value="Zinc beta-ribbon"/>
    <property type="match status" value="1"/>
</dbReference>
<dbReference type="RefSeq" id="WP_349431646.1">
    <property type="nucleotide sequence ID" value="NZ_CP157743.1"/>
</dbReference>
<accession>A0AAU7NU65</accession>
<dbReference type="Pfam" id="PF08378">
    <property type="entry name" value="NERD"/>
    <property type="match status" value="1"/>
</dbReference>
<evidence type="ECO:0000313" key="2">
    <source>
        <dbReference type="EMBL" id="XBS20489.1"/>
    </source>
</evidence>
<organism evidence="2 3">
    <name type="scientific">Methylomarinum roseum</name>
    <dbReference type="NCBI Taxonomy" id="3067653"/>
    <lineage>
        <taxon>Bacteria</taxon>
        <taxon>Pseudomonadati</taxon>
        <taxon>Pseudomonadota</taxon>
        <taxon>Gammaproteobacteria</taxon>
        <taxon>Methylococcales</taxon>
        <taxon>Methylococcaceae</taxon>
        <taxon>Methylomarinum</taxon>
    </lineage>
</organism>
<dbReference type="AlphaFoldDB" id="A0AAU7NU65"/>
<dbReference type="KEGG" id="mech:Q9L42_019420"/>
<dbReference type="PROSITE" id="PS50965">
    <property type="entry name" value="NERD"/>
    <property type="match status" value="1"/>
</dbReference>
<dbReference type="InterPro" id="IPR011528">
    <property type="entry name" value="NERD"/>
</dbReference>
<dbReference type="GO" id="GO:0005694">
    <property type="term" value="C:chromosome"/>
    <property type="evidence" value="ECO:0007669"/>
    <property type="project" value="InterPro"/>
</dbReference>
<sequence>MKGVLGELQVNLAARFFLDKNQYKLFKNVTLPTEDGSTQIDHIIVSRYGVFVIETKNIRGWIFGGQNQKTWTQKIYRHTQKFQTPLHQNYKHTETLKSALQIAPEKMFSLVVFVGNSEFKTPMPENVVYGGAYIRFIKSKIQPILTETEVKTIASSIESGRLTPSIKTHRTHVKHVKKIVEDKQRSLDENLCPKCGNPMVLRKTRSGVNQGKQFWGCSGFPKCRMIRQIP</sequence>
<dbReference type="GO" id="GO:0003916">
    <property type="term" value="F:DNA topoisomerase activity"/>
    <property type="evidence" value="ECO:0007669"/>
    <property type="project" value="InterPro"/>
</dbReference>
<evidence type="ECO:0000313" key="3">
    <source>
        <dbReference type="Proteomes" id="UP001225378"/>
    </source>
</evidence>
<dbReference type="Proteomes" id="UP001225378">
    <property type="component" value="Chromosome"/>
</dbReference>
<dbReference type="GO" id="GO:0003677">
    <property type="term" value="F:DNA binding"/>
    <property type="evidence" value="ECO:0007669"/>
    <property type="project" value="InterPro"/>
</dbReference>
<reference evidence="2 3" key="1">
    <citation type="journal article" date="2024" name="Microbiology">
        <title>Methylomarinum rosea sp. nov., a novel halophilic methanotrophic bacterium from the hypersaline Lake Elton.</title>
        <authorList>
            <person name="Suleimanov R.Z."/>
            <person name="Oshkin I.Y."/>
            <person name="Danilova O.V."/>
            <person name="Suzina N.E."/>
            <person name="Dedysh S.N."/>
        </authorList>
    </citation>
    <scope>NUCLEOTIDE SEQUENCE [LARGE SCALE GENOMIC DNA]</scope>
    <source>
        <strain evidence="2 3">Ch1-1</strain>
    </source>
</reference>
<name>A0AAU7NU65_9GAMM</name>
<proteinExistence type="predicted"/>
<dbReference type="Gene3D" id="3.30.65.10">
    <property type="entry name" value="Bacterial Topoisomerase I, domain 1"/>
    <property type="match status" value="1"/>
</dbReference>
<evidence type="ECO:0000259" key="1">
    <source>
        <dbReference type="PROSITE" id="PS50965"/>
    </source>
</evidence>
<dbReference type="EMBL" id="CP157743">
    <property type="protein sequence ID" value="XBS20489.1"/>
    <property type="molecule type" value="Genomic_DNA"/>
</dbReference>
<dbReference type="Pfam" id="PF01396">
    <property type="entry name" value="Zn_ribbon_Top1"/>
    <property type="match status" value="1"/>
</dbReference>
<gene>
    <name evidence="2" type="ORF">Q9L42_019420</name>
</gene>
<dbReference type="InterPro" id="IPR013498">
    <property type="entry name" value="Topo_IA_Znf"/>
</dbReference>
<feature type="domain" description="NERD" evidence="1">
    <location>
        <begin position="2"/>
        <end position="119"/>
    </location>
</feature>
<dbReference type="GO" id="GO:0006265">
    <property type="term" value="P:DNA topological change"/>
    <property type="evidence" value="ECO:0007669"/>
    <property type="project" value="InterPro"/>
</dbReference>
<keyword evidence="3" id="KW-1185">Reference proteome</keyword>
<protein>
    <submittedName>
        <fullName evidence="2">NERD domain-containing protein</fullName>
    </submittedName>
</protein>